<sequence>MTSMPEVNVASPPTSENSESSPLALQSVPYDWAENFVIPWKNMSDSLMKPV</sequence>
<evidence type="ECO:0000256" key="1">
    <source>
        <dbReference type="SAM" id="MobiDB-lite"/>
    </source>
</evidence>
<evidence type="ECO:0000313" key="2">
    <source>
        <dbReference type="EMBL" id="CAL1290193.1"/>
    </source>
</evidence>
<protein>
    <submittedName>
        <fullName evidence="2">Uncharacterized protein</fullName>
    </submittedName>
</protein>
<proteinExistence type="predicted"/>
<organism evidence="2 3">
    <name type="scientific">Larinioides sclopetarius</name>
    <dbReference type="NCBI Taxonomy" id="280406"/>
    <lineage>
        <taxon>Eukaryota</taxon>
        <taxon>Metazoa</taxon>
        <taxon>Ecdysozoa</taxon>
        <taxon>Arthropoda</taxon>
        <taxon>Chelicerata</taxon>
        <taxon>Arachnida</taxon>
        <taxon>Araneae</taxon>
        <taxon>Araneomorphae</taxon>
        <taxon>Entelegynae</taxon>
        <taxon>Araneoidea</taxon>
        <taxon>Araneidae</taxon>
        <taxon>Larinioides</taxon>
    </lineage>
</organism>
<dbReference type="AlphaFoldDB" id="A0AAV2B4T6"/>
<feature type="region of interest" description="Disordered" evidence="1">
    <location>
        <begin position="1"/>
        <end position="24"/>
    </location>
</feature>
<feature type="compositionally biased region" description="Low complexity" evidence="1">
    <location>
        <begin position="11"/>
        <end position="22"/>
    </location>
</feature>
<name>A0AAV2B4T6_9ARAC</name>
<keyword evidence="3" id="KW-1185">Reference proteome</keyword>
<accession>A0AAV2B4T6</accession>
<evidence type="ECO:0000313" key="3">
    <source>
        <dbReference type="Proteomes" id="UP001497382"/>
    </source>
</evidence>
<dbReference type="EMBL" id="CAXIEN010000260">
    <property type="protein sequence ID" value="CAL1290193.1"/>
    <property type="molecule type" value="Genomic_DNA"/>
</dbReference>
<comment type="caution">
    <text evidence="2">The sequence shown here is derived from an EMBL/GenBank/DDBJ whole genome shotgun (WGS) entry which is preliminary data.</text>
</comment>
<dbReference type="Proteomes" id="UP001497382">
    <property type="component" value="Unassembled WGS sequence"/>
</dbReference>
<reference evidence="2 3" key="1">
    <citation type="submission" date="2024-04" db="EMBL/GenBank/DDBJ databases">
        <authorList>
            <person name="Rising A."/>
            <person name="Reimegard J."/>
            <person name="Sonavane S."/>
            <person name="Akerstrom W."/>
            <person name="Nylinder S."/>
            <person name="Hedman E."/>
            <person name="Kallberg Y."/>
        </authorList>
    </citation>
    <scope>NUCLEOTIDE SEQUENCE [LARGE SCALE GENOMIC DNA]</scope>
</reference>
<gene>
    <name evidence="2" type="ORF">LARSCL_LOCUS16329</name>
</gene>